<dbReference type="GO" id="GO:0006508">
    <property type="term" value="P:proteolysis"/>
    <property type="evidence" value="ECO:0007669"/>
    <property type="project" value="UniProtKB-KW"/>
</dbReference>
<dbReference type="FunFam" id="3.90.226.10:FF:000029">
    <property type="entry name" value="Peptidase, S41 family"/>
    <property type="match status" value="1"/>
</dbReference>
<dbReference type="EMBL" id="CP027845">
    <property type="protein sequence ID" value="AVP87625.1"/>
    <property type="molecule type" value="Genomic_DNA"/>
</dbReference>
<dbReference type="FunFam" id="2.30.42.10:FF:000063">
    <property type="entry name" value="Peptidase, S41 family"/>
    <property type="match status" value="1"/>
</dbReference>
<dbReference type="InterPro" id="IPR004447">
    <property type="entry name" value="Peptidase_S41A"/>
</dbReference>
<dbReference type="PANTHER" id="PTHR32060:SF30">
    <property type="entry name" value="CARBOXY-TERMINAL PROCESSING PROTEASE CTPA"/>
    <property type="match status" value="1"/>
</dbReference>
<dbReference type="SMART" id="SM00228">
    <property type="entry name" value="PDZ"/>
    <property type="match status" value="1"/>
</dbReference>
<dbReference type="InterPro" id="IPR029045">
    <property type="entry name" value="ClpP/crotonase-like_dom_sf"/>
</dbReference>
<keyword evidence="8" id="KW-1185">Reference proteome</keyword>
<dbReference type="Gene3D" id="3.30.750.44">
    <property type="match status" value="1"/>
</dbReference>
<dbReference type="Pfam" id="PF03572">
    <property type="entry name" value="Peptidase_S41"/>
    <property type="match status" value="1"/>
</dbReference>
<dbReference type="CDD" id="cd07560">
    <property type="entry name" value="Peptidase_S41_CPP"/>
    <property type="match status" value="1"/>
</dbReference>
<evidence type="ECO:0000313" key="8">
    <source>
        <dbReference type="Proteomes" id="UP000241762"/>
    </source>
</evidence>
<dbReference type="CDD" id="cd06782">
    <property type="entry name" value="cpPDZ_CPP-like"/>
    <property type="match status" value="1"/>
</dbReference>
<dbReference type="InterPro" id="IPR001478">
    <property type="entry name" value="PDZ"/>
</dbReference>
<dbReference type="PANTHER" id="PTHR32060">
    <property type="entry name" value="TAIL-SPECIFIC PROTEASE"/>
    <property type="match status" value="1"/>
</dbReference>
<name>A0A2P1P8Q5_9RICK</name>
<dbReference type="GO" id="GO:0030288">
    <property type="term" value="C:outer membrane-bounded periplasmic space"/>
    <property type="evidence" value="ECO:0007669"/>
    <property type="project" value="TreeGrafter"/>
</dbReference>
<accession>A0A2P1P8Q5</accession>
<dbReference type="PROSITE" id="PS50106">
    <property type="entry name" value="PDZ"/>
    <property type="match status" value="1"/>
</dbReference>
<dbReference type="RefSeq" id="WP_106874481.1">
    <property type="nucleotide sequence ID" value="NZ_CP027845.1"/>
</dbReference>
<dbReference type="SUPFAM" id="SSF52096">
    <property type="entry name" value="ClpP/crotonase"/>
    <property type="match status" value="1"/>
</dbReference>
<sequence length="425" mass="47313">MHIIKRSIFYILILSFSLVEARSKLTLSSENLTYIEQFINVFEKISKEYVEEPNKQKLLDGALNGMLSSLDPHSQYFTEEELQDFITKNEGKFGGIGVEIIHEEGVIKVISTLDDLPAAKAGINSGDYIIAVEGELVKNLGFNKAVKNMRGLPGTKVKLTVIKIDSKMPQEMELVREIVKTQAIRHSRDNNVGYIRLATFNENSADELKAAIASLNKQSGLEGLILDLRNNPGGPLDQAIKITEYFIESGIIVSTEGRDKTNNKVYLANSFAKKAPKLNMVVLINSGSASASEIVAGALQEHKRAIILGTKSFGKASVQTFVKLNEHSGMKLTTAKYYTPNGKCIQAEGIQPDIVVEVAKVDYLKFDDDKKFFEKSYQNHLAGDKKTLNKKLGEETTTETSERYKKDYQYARAFDLIKALKIVSK</sequence>
<evidence type="ECO:0000256" key="1">
    <source>
        <dbReference type="ARBA" id="ARBA00009179"/>
    </source>
</evidence>
<keyword evidence="2 5" id="KW-0645">Protease</keyword>
<dbReference type="InterPro" id="IPR036034">
    <property type="entry name" value="PDZ_sf"/>
</dbReference>
<evidence type="ECO:0000256" key="3">
    <source>
        <dbReference type="ARBA" id="ARBA00022801"/>
    </source>
</evidence>
<dbReference type="GO" id="GO:0004175">
    <property type="term" value="F:endopeptidase activity"/>
    <property type="evidence" value="ECO:0007669"/>
    <property type="project" value="TreeGrafter"/>
</dbReference>
<evidence type="ECO:0000259" key="6">
    <source>
        <dbReference type="PROSITE" id="PS50106"/>
    </source>
</evidence>
<dbReference type="SUPFAM" id="SSF50156">
    <property type="entry name" value="PDZ domain-like"/>
    <property type="match status" value="1"/>
</dbReference>
<dbReference type="SMART" id="SM00245">
    <property type="entry name" value="TSPc"/>
    <property type="match status" value="1"/>
</dbReference>
<evidence type="ECO:0000256" key="4">
    <source>
        <dbReference type="ARBA" id="ARBA00022825"/>
    </source>
</evidence>
<evidence type="ECO:0000313" key="7">
    <source>
        <dbReference type="EMBL" id="AVP87625.1"/>
    </source>
</evidence>
<dbReference type="Pfam" id="PF22694">
    <property type="entry name" value="CtpB_N-like"/>
    <property type="match status" value="1"/>
</dbReference>
<proteinExistence type="inferred from homology"/>
<reference evidence="7 8" key="1">
    <citation type="submission" date="2018-03" db="EMBL/GenBank/DDBJ databases">
        <title>A gene transfer event suggests a long-term partnership between eustigmatophyte algae and a novel lineage of endosymbiotic bacteria.</title>
        <authorList>
            <person name="Yurchenko T."/>
            <person name="Sevcikova T."/>
            <person name="Pribyl P."/>
            <person name="El Karkouri K."/>
            <person name="Klimes V."/>
            <person name="Amaral R."/>
            <person name="Zbrankova V."/>
            <person name="Kim E."/>
            <person name="Raoult D."/>
            <person name="Santos L.M.A."/>
            <person name="Elias M."/>
        </authorList>
    </citation>
    <scope>NUCLEOTIDE SEQUENCE [LARGE SCALE GENOMIC DNA]</scope>
    <source>
        <strain evidence="7">CCALA 838</strain>
    </source>
</reference>
<organism evidence="7 8">
    <name type="scientific">Candidatus Phycorickettsia trachydisci</name>
    <dbReference type="NCBI Taxonomy" id="2115978"/>
    <lineage>
        <taxon>Bacteria</taxon>
        <taxon>Pseudomonadati</taxon>
        <taxon>Pseudomonadota</taxon>
        <taxon>Alphaproteobacteria</taxon>
        <taxon>Rickettsiales</taxon>
        <taxon>Rickettsiaceae</taxon>
        <taxon>Candidatus Phycorickettsia</taxon>
    </lineage>
</organism>
<feature type="domain" description="PDZ" evidence="6">
    <location>
        <begin position="85"/>
        <end position="150"/>
    </location>
</feature>
<keyword evidence="4 5" id="KW-0720">Serine protease</keyword>
<dbReference type="Proteomes" id="UP000241762">
    <property type="component" value="Chromosome"/>
</dbReference>
<keyword evidence="3 5" id="KW-0378">Hydrolase</keyword>
<dbReference type="Pfam" id="PF00595">
    <property type="entry name" value="PDZ"/>
    <property type="match status" value="1"/>
</dbReference>
<evidence type="ECO:0000256" key="5">
    <source>
        <dbReference type="RuleBase" id="RU004404"/>
    </source>
</evidence>
<dbReference type="GO" id="GO:0008236">
    <property type="term" value="F:serine-type peptidase activity"/>
    <property type="evidence" value="ECO:0007669"/>
    <property type="project" value="UniProtKB-KW"/>
</dbReference>
<dbReference type="Gene3D" id="2.30.42.10">
    <property type="match status" value="1"/>
</dbReference>
<dbReference type="OrthoDB" id="9812068at2"/>
<dbReference type="Gene3D" id="3.90.226.10">
    <property type="entry name" value="2-enoyl-CoA Hydratase, Chain A, domain 1"/>
    <property type="match status" value="1"/>
</dbReference>
<dbReference type="AlphaFoldDB" id="A0A2P1P8Q5"/>
<gene>
    <name evidence="7" type="ORF">phytr_6840</name>
</gene>
<comment type="similarity">
    <text evidence="1 5">Belongs to the peptidase S41A family.</text>
</comment>
<dbReference type="NCBIfam" id="TIGR00225">
    <property type="entry name" value="prc"/>
    <property type="match status" value="1"/>
</dbReference>
<protein>
    <submittedName>
        <fullName evidence="7">Tail-specific protease</fullName>
    </submittedName>
</protein>
<dbReference type="KEGG" id="ptc:phytr_6840"/>
<dbReference type="InterPro" id="IPR005151">
    <property type="entry name" value="Tail-specific_protease"/>
</dbReference>
<dbReference type="GO" id="GO:0007165">
    <property type="term" value="P:signal transduction"/>
    <property type="evidence" value="ECO:0007669"/>
    <property type="project" value="TreeGrafter"/>
</dbReference>
<evidence type="ECO:0000256" key="2">
    <source>
        <dbReference type="ARBA" id="ARBA00022670"/>
    </source>
</evidence>
<dbReference type="InterPro" id="IPR055210">
    <property type="entry name" value="CtpA/B_N"/>
</dbReference>